<proteinExistence type="predicted"/>
<evidence type="ECO:0000313" key="2">
    <source>
        <dbReference type="EMBL" id="SCF36354.1"/>
    </source>
</evidence>
<dbReference type="Proteomes" id="UP000198242">
    <property type="component" value="Chromosome I"/>
</dbReference>
<keyword evidence="3" id="KW-1185">Reference proteome</keyword>
<keyword evidence="1" id="KW-0812">Transmembrane</keyword>
<reference evidence="3" key="1">
    <citation type="submission" date="2016-06" db="EMBL/GenBank/DDBJ databases">
        <authorList>
            <person name="Varghese N."/>
            <person name="Submissions Spin"/>
        </authorList>
    </citation>
    <scope>NUCLEOTIDE SEQUENCE [LARGE SCALE GENOMIC DNA]</scope>
    <source>
        <strain evidence="3">DSM 43909</strain>
    </source>
</reference>
<keyword evidence="1" id="KW-0472">Membrane</keyword>
<gene>
    <name evidence="2" type="ORF">GA0074695_6109</name>
</gene>
<dbReference type="EMBL" id="LT607411">
    <property type="protein sequence ID" value="SCF36354.1"/>
    <property type="molecule type" value="Genomic_DNA"/>
</dbReference>
<evidence type="ECO:0000256" key="1">
    <source>
        <dbReference type="SAM" id="Phobius"/>
    </source>
</evidence>
<sequence>MNELTGTSIDDLLSFEEPAQEAARARRGRLSWLPRTLAATAAVVVVVVVGLRAVGLQVPLWIVVAGVLALLAVRRVTATLAPPPPSRAGGRAPAGEESGTWNWAAQDALRTAINGWERPLDWCGGDRKRFATRILPRLGELADERLRQMHGVTRESDPARARALLGEPLWTFLDQPARRTPSPRELAAIVAELEKLQ</sequence>
<feature type="transmembrane region" description="Helical" evidence="1">
    <location>
        <begin position="32"/>
        <end position="54"/>
    </location>
</feature>
<name>A0A1C4ZU97_MICVI</name>
<accession>A0A1C4ZU97</accession>
<dbReference type="OrthoDB" id="4829901at2"/>
<evidence type="ECO:0000313" key="3">
    <source>
        <dbReference type="Proteomes" id="UP000198242"/>
    </source>
</evidence>
<organism evidence="2 3">
    <name type="scientific">Micromonospora viridifaciens</name>
    <dbReference type="NCBI Taxonomy" id="1881"/>
    <lineage>
        <taxon>Bacteria</taxon>
        <taxon>Bacillati</taxon>
        <taxon>Actinomycetota</taxon>
        <taxon>Actinomycetes</taxon>
        <taxon>Micromonosporales</taxon>
        <taxon>Micromonosporaceae</taxon>
        <taxon>Micromonospora</taxon>
    </lineage>
</organism>
<feature type="transmembrane region" description="Helical" evidence="1">
    <location>
        <begin position="60"/>
        <end position="77"/>
    </location>
</feature>
<dbReference type="AlphaFoldDB" id="A0A1C4ZU97"/>
<keyword evidence="1" id="KW-1133">Transmembrane helix</keyword>
<protein>
    <submittedName>
        <fullName evidence="2">Uncharacterized protein</fullName>
    </submittedName>
</protein>
<dbReference type="RefSeq" id="WP_089009318.1">
    <property type="nucleotide sequence ID" value="NZ_LT607411.1"/>
</dbReference>